<reference evidence="2" key="1">
    <citation type="journal article" date="2023" name="G3 (Bethesda)">
        <title>Genome assembly and association tests identify interacting loci associated with vigor, precocity, and sex in interspecific pistachio rootstocks.</title>
        <authorList>
            <person name="Palmer W."/>
            <person name="Jacygrad E."/>
            <person name="Sagayaradj S."/>
            <person name="Cavanaugh K."/>
            <person name="Han R."/>
            <person name="Bertier L."/>
            <person name="Beede B."/>
            <person name="Kafkas S."/>
            <person name="Golino D."/>
            <person name="Preece J."/>
            <person name="Michelmore R."/>
        </authorList>
    </citation>
    <scope>NUCLEOTIDE SEQUENCE [LARGE SCALE GENOMIC DNA]</scope>
</reference>
<comment type="caution">
    <text evidence="1">The sequence shown here is derived from an EMBL/GenBank/DDBJ whole genome shotgun (WGS) entry which is preliminary data.</text>
</comment>
<organism evidence="1 2">
    <name type="scientific">Pistacia integerrima</name>
    <dbReference type="NCBI Taxonomy" id="434235"/>
    <lineage>
        <taxon>Eukaryota</taxon>
        <taxon>Viridiplantae</taxon>
        <taxon>Streptophyta</taxon>
        <taxon>Embryophyta</taxon>
        <taxon>Tracheophyta</taxon>
        <taxon>Spermatophyta</taxon>
        <taxon>Magnoliopsida</taxon>
        <taxon>eudicotyledons</taxon>
        <taxon>Gunneridae</taxon>
        <taxon>Pentapetalae</taxon>
        <taxon>rosids</taxon>
        <taxon>malvids</taxon>
        <taxon>Sapindales</taxon>
        <taxon>Anacardiaceae</taxon>
        <taxon>Pistacia</taxon>
    </lineage>
</organism>
<dbReference type="EMBL" id="CM047737">
    <property type="protein sequence ID" value="KAJ0048621.1"/>
    <property type="molecule type" value="Genomic_DNA"/>
</dbReference>
<accession>A0ACC0ZBV6</accession>
<keyword evidence="2" id="KW-1185">Reference proteome</keyword>
<evidence type="ECO:0000313" key="1">
    <source>
        <dbReference type="EMBL" id="KAJ0048621.1"/>
    </source>
</evidence>
<evidence type="ECO:0000313" key="2">
    <source>
        <dbReference type="Proteomes" id="UP001163603"/>
    </source>
</evidence>
<sequence length="156" mass="17545">MDFLVIRGRQIQKKALTRKGFFPVRLGKFRSTNEDSKERGPGEISSCNLDARRCYSMGTYQYVVGDSDLQVALSDDRDGAAGVKSDVKPVKEKEEHGNSLVDGEMEGKKISSRSRGESFSVSKIWLWSKRSKLPSSLSTHMDTPSYLSYHKFANEI</sequence>
<proteinExistence type="predicted"/>
<protein>
    <submittedName>
        <fullName evidence="1">Uncharacterized protein</fullName>
    </submittedName>
</protein>
<dbReference type="Proteomes" id="UP001163603">
    <property type="component" value="Chromosome 2"/>
</dbReference>
<name>A0ACC0ZBV6_9ROSI</name>
<gene>
    <name evidence="1" type="ORF">Pint_15406</name>
</gene>